<dbReference type="OrthoDB" id="3014581at2759"/>
<organism evidence="6 7">
    <name type="scientific">Lophiotrema nucula</name>
    <dbReference type="NCBI Taxonomy" id="690887"/>
    <lineage>
        <taxon>Eukaryota</taxon>
        <taxon>Fungi</taxon>
        <taxon>Dikarya</taxon>
        <taxon>Ascomycota</taxon>
        <taxon>Pezizomycotina</taxon>
        <taxon>Dothideomycetes</taxon>
        <taxon>Pleosporomycetidae</taxon>
        <taxon>Pleosporales</taxon>
        <taxon>Lophiotremataceae</taxon>
        <taxon>Lophiotrema</taxon>
    </lineage>
</organism>
<dbReference type="Gene3D" id="4.10.240.10">
    <property type="entry name" value="Zn(2)-C6 fungal-type DNA-binding domain"/>
    <property type="match status" value="1"/>
</dbReference>
<dbReference type="EMBL" id="ML977354">
    <property type="protein sequence ID" value="KAF2107372.1"/>
    <property type="molecule type" value="Genomic_DNA"/>
</dbReference>
<feature type="domain" description="Zn(2)-C6 fungal-type" evidence="5">
    <location>
        <begin position="9"/>
        <end position="36"/>
    </location>
</feature>
<dbReference type="SUPFAM" id="SSF57701">
    <property type="entry name" value="Zn2/Cys6 DNA-binding domain"/>
    <property type="match status" value="1"/>
</dbReference>
<dbReference type="PROSITE" id="PS50048">
    <property type="entry name" value="ZN2_CY6_FUNGAL_2"/>
    <property type="match status" value="1"/>
</dbReference>
<dbReference type="SMART" id="SM00066">
    <property type="entry name" value="GAL4"/>
    <property type="match status" value="1"/>
</dbReference>
<dbReference type="Pfam" id="PF00172">
    <property type="entry name" value="Zn_clus"/>
    <property type="match status" value="1"/>
</dbReference>
<dbReference type="GO" id="GO:0005634">
    <property type="term" value="C:nucleus"/>
    <property type="evidence" value="ECO:0007669"/>
    <property type="project" value="UniProtKB-SubCell"/>
</dbReference>
<sequence>MMPGTQKNACLSCRQRKLKCDRQRPCANCVGRSVECKQQLLPPPAVSRGAKRSLDESDPSTISSILSRLDHIEAYINRTNAVGGDGLVSTPIATALNTVKGGVPLRPSRSQALLGNSSRQGVSSDRESKFSRLSANDDFLRHALTHHLSISITGDCQLHRDLDSRHIRIPYIEETFRLYQVYCDYVGQFQHIIFEPHFRAMTEEVYYHISHVSKTTAPRGLALVLAVVAMATILQPLHGSLGAAIPVLKERLKVCAGYIRSSMDCLEQHRRRMDHTLENVQAMLVLQFLINHIEGFSPRFRALMTESIAISHSLGLHRIDTPDTKRVVLREEPDAAIQEIKRRVWWYLTAMDWMTSMAQGPNEAVYLIQPRHISTMIPRHINEDDLGNPRFEERPLSEPTTMSYSLHRLKLAEISRCIVDMAPQDPSNATHELVSALDSKIDTLVQGFPEFFQSQLAETDEVQDIDQRLSYIPLQRTILSVMVDMLRCKLHFPYLTGHQSKALHAFSRDAGVRAARHLLTTHRDMITTDVKHSADFMKIQGTVLHMFIGALIVATDLCCNQPQGEDRANQLSELSAAMRQLESIRQHSRIAAIFLEALTQLLVKHGLWPPEKNVSTTLSTETVLAPNLDSYGNGQMDIPDFDPCAFEELWATFVEQPAAVDLIDLS</sequence>
<dbReference type="GO" id="GO:0008270">
    <property type="term" value="F:zinc ion binding"/>
    <property type="evidence" value="ECO:0007669"/>
    <property type="project" value="InterPro"/>
</dbReference>
<dbReference type="PROSITE" id="PS00463">
    <property type="entry name" value="ZN2_CY6_FUNGAL_1"/>
    <property type="match status" value="1"/>
</dbReference>
<dbReference type="GO" id="GO:0000981">
    <property type="term" value="F:DNA-binding transcription factor activity, RNA polymerase II-specific"/>
    <property type="evidence" value="ECO:0007669"/>
    <property type="project" value="InterPro"/>
</dbReference>
<accession>A0A6A5YJM4</accession>
<comment type="subcellular location">
    <subcellularLocation>
        <location evidence="1">Nucleus</location>
    </subcellularLocation>
</comment>
<dbReference type="PANTHER" id="PTHR31001">
    <property type="entry name" value="UNCHARACTERIZED TRANSCRIPTIONAL REGULATORY PROTEIN"/>
    <property type="match status" value="1"/>
</dbReference>
<protein>
    <recommendedName>
        <fullName evidence="5">Zn(2)-C6 fungal-type domain-containing protein</fullName>
    </recommendedName>
</protein>
<name>A0A6A5YJM4_9PLEO</name>
<keyword evidence="2" id="KW-0479">Metal-binding</keyword>
<dbReference type="Proteomes" id="UP000799770">
    <property type="component" value="Unassembled WGS sequence"/>
</dbReference>
<keyword evidence="7" id="KW-1185">Reference proteome</keyword>
<evidence type="ECO:0000259" key="5">
    <source>
        <dbReference type="PROSITE" id="PS50048"/>
    </source>
</evidence>
<evidence type="ECO:0000256" key="1">
    <source>
        <dbReference type="ARBA" id="ARBA00004123"/>
    </source>
</evidence>
<dbReference type="InterPro" id="IPR036864">
    <property type="entry name" value="Zn2-C6_fun-type_DNA-bd_sf"/>
</dbReference>
<evidence type="ECO:0000256" key="2">
    <source>
        <dbReference type="ARBA" id="ARBA00022723"/>
    </source>
</evidence>
<dbReference type="PANTHER" id="PTHR31001:SF90">
    <property type="entry name" value="CENTROMERE DNA-BINDING PROTEIN COMPLEX CBF3 SUBUNIT B"/>
    <property type="match status" value="1"/>
</dbReference>
<evidence type="ECO:0000313" key="6">
    <source>
        <dbReference type="EMBL" id="KAF2107372.1"/>
    </source>
</evidence>
<keyword evidence="3" id="KW-0539">Nucleus</keyword>
<evidence type="ECO:0000256" key="4">
    <source>
        <dbReference type="SAM" id="MobiDB-lite"/>
    </source>
</evidence>
<gene>
    <name evidence="6" type="ORF">BDV96DRAFT_506327</name>
</gene>
<dbReference type="Pfam" id="PF04082">
    <property type="entry name" value="Fungal_trans"/>
    <property type="match status" value="1"/>
</dbReference>
<evidence type="ECO:0000313" key="7">
    <source>
        <dbReference type="Proteomes" id="UP000799770"/>
    </source>
</evidence>
<dbReference type="CDD" id="cd00067">
    <property type="entry name" value="GAL4"/>
    <property type="match status" value="1"/>
</dbReference>
<dbReference type="CDD" id="cd12148">
    <property type="entry name" value="fungal_TF_MHR"/>
    <property type="match status" value="1"/>
</dbReference>
<dbReference type="AlphaFoldDB" id="A0A6A5YJM4"/>
<feature type="region of interest" description="Disordered" evidence="4">
    <location>
        <begin position="107"/>
        <end position="127"/>
    </location>
</feature>
<dbReference type="InterPro" id="IPR001138">
    <property type="entry name" value="Zn2Cys6_DnaBD"/>
</dbReference>
<dbReference type="InterPro" id="IPR007219">
    <property type="entry name" value="XnlR_reg_dom"/>
</dbReference>
<feature type="compositionally biased region" description="Polar residues" evidence="4">
    <location>
        <begin position="108"/>
        <end position="123"/>
    </location>
</feature>
<evidence type="ECO:0000256" key="3">
    <source>
        <dbReference type="ARBA" id="ARBA00023242"/>
    </source>
</evidence>
<reference evidence="6" key="1">
    <citation type="journal article" date="2020" name="Stud. Mycol.">
        <title>101 Dothideomycetes genomes: a test case for predicting lifestyles and emergence of pathogens.</title>
        <authorList>
            <person name="Haridas S."/>
            <person name="Albert R."/>
            <person name="Binder M."/>
            <person name="Bloem J."/>
            <person name="Labutti K."/>
            <person name="Salamov A."/>
            <person name="Andreopoulos B."/>
            <person name="Baker S."/>
            <person name="Barry K."/>
            <person name="Bills G."/>
            <person name="Bluhm B."/>
            <person name="Cannon C."/>
            <person name="Castanera R."/>
            <person name="Culley D."/>
            <person name="Daum C."/>
            <person name="Ezra D."/>
            <person name="Gonzalez J."/>
            <person name="Henrissat B."/>
            <person name="Kuo A."/>
            <person name="Liang C."/>
            <person name="Lipzen A."/>
            <person name="Lutzoni F."/>
            <person name="Magnuson J."/>
            <person name="Mondo S."/>
            <person name="Nolan M."/>
            <person name="Ohm R."/>
            <person name="Pangilinan J."/>
            <person name="Park H.-J."/>
            <person name="Ramirez L."/>
            <person name="Alfaro M."/>
            <person name="Sun H."/>
            <person name="Tritt A."/>
            <person name="Yoshinaga Y."/>
            <person name="Zwiers L.-H."/>
            <person name="Turgeon B."/>
            <person name="Goodwin S."/>
            <person name="Spatafora J."/>
            <person name="Crous P."/>
            <person name="Grigoriev I."/>
        </authorList>
    </citation>
    <scope>NUCLEOTIDE SEQUENCE</scope>
    <source>
        <strain evidence="6">CBS 627.86</strain>
    </source>
</reference>
<proteinExistence type="predicted"/>
<dbReference type="InterPro" id="IPR050613">
    <property type="entry name" value="Sec_Metabolite_Reg"/>
</dbReference>